<organism evidence="1 2">
    <name type="scientific">Candidatus Berkelbacteria bacterium Athens1014_28</name>
    <dbReference type="NCBI Taxonomy" id="2017145"/>
    <lineage>
        <taxon>Bacteria</taxon>
        <taxon>Candidatus Berkelbacteria</taxon>
    </lineage>
</organism>
<dbReference type="AlphaFoldDB" id="A0A554LIL3"/>
<accession>A0A554LIL3</accession>
<evidence type="ECO:0000313" key="2">
    <source>
        <dbReference type="Proteomes" id="UP000316495"/>
    </source>
</evidence>
<name>A0A554LIL3_9BACT</name>
<reference evidence="1 2" key="1">
    <citation type="submission" date="2017-07" db="EMBL/GenBank/DDBJ databases">
        <title>Mechanisms for carbon and nitrogen cycling indicate functional differentiation within the Candidate Phyla Radiation.</title>
        <authorList>
            <person name="Danczak R.E."/>
            <person name="Johnston M.D."/>
            <person name="Kenah C."/>
            <person name="Slattery M."/>
            <person name="Wrighton K.C."/>
            <person name="Wilkins M.J."/>
        </authorList>
    </citation>
    <scope>NUCLEOTIDE SEQUENCE [LARGE SCALE GENOMIC DNA]</scope>
    <source>
        <strain evidence="1">Athens1014_28</strain>
    </source>
</reference>
<proteinExistence type="predicted"/>
<dbReference type="Proteomes" id="UP000316495">
    <property type="component" value="Unassembled WGS sequence"/>
</dbReference>
<gene>
    <name evidence="1" type="ORF">Athens101428_809</name>
</gene>
<protein>
    <submittedName>
        <fullName evidence="1">Uncharacterized protein</fullName>
    </submittedName>
</protein>
<comment type="caution">
    <text evidence="1">The sequence shown here is derived from an EMBL/GenBank/DDBJ whole genome shotgun (WGS) entry which is preliminary data.</text>
</comment>
<dbReference type="EMBL" id="VMGN01000065">
    <property type="protein sequence ID" value="TSC92700.1"/>
    <property type="molecule type" value="Genomic_DNA"/>
</dbReference>
<evidence type="ECO:0000313" key="1">
    <source>
        <dbReference type="EMBL" id="TSC92700.1"/>
    </source>
</evidence>
<sequence length="99" mass="11646">MSETEFGNLYQDTERSEEIKPLNLKKAEVEITRILKRIDAECGDEPVEGDNLEDLNYVLWVLEELKKERDSLQNSQDPEKIQRAQDIEKLLERTKQIVN</sequence>